<gene>
    <name evidence="2" type="ORF">HYG86_16245</name>
</gene>
<evidence type="ECO:0000313" key="2">
    <source>
        <dbReference type="EMBL" id="QNO16213.1"/>
    </source>
</evidence>
<dbReference type="InterPro" id="IPR010327">
    <property type="entry name" value="FldB/FldC_alpha/beta"/>
</dbReference>
<dbReference type="RefSeq" id="WP_213166609.1">
    <property type="nucleotide sequence ID" value="NZ_CP058559.1"/>
</dbReference>
<sequence>MGITFPLFGSSYITIKSLLTWLGHDVVLPPPITEKTMALGTKHSPEFACLPLKITTGSFIEALDKGADSILMAGGVGPCRFGYYGYIQKGILEGLGYQFDTYIIEPPARDFKGAMGVINKLKRKSSWKDLVYYMYLALAKQKYFDDLHKLVLKTAPYEYGKIQSFSIYNNFLKQMDPLCDKRKMEELYLKYVEKISKLPTDKGKNVVKVKLLGEIYLVCEPAANLYMEERLANLGVEVTRTIYLADWFGVHVLKDMIPFIKKESYLDIAKDYLGHMIGGHGLETVAHTITAAEEKFDGVIQVYPFTCAPEIIAQGIVTKISAEKGIPIITFSLDQHSGEAGIQTRLEAFTDLLYQKKMLKEGELLYV</sequence>
<dbReference type="PANTHER" id="PTHR32329">
    <property type="entry name" value="BIFUNCTIONAL PROTEIN [INCLUDES 2-HYDROXYACYL-COA DEHYDRATASE (N-TER) AND ITS ACTIVATOR DOMAIN (C_TERM)-RELATED"/>
    <property type="match status" value="1"/>
</dbReference>
<proteinExistence type="predicted"/>
<feature type="domain" description="DUF2229" evidence="1">
    <location>
        <begin position="11"/>
        <end position="72"/>
    </location>
</feature>
<evidence type="ECO:0000259" key="1">
    <source>
        <dbReference type="Pfam" id="PF09989"/>
    </source>
</evidence>
<dbReference type="Proteomes" id="UP000516160">
    <property type="component" value="Chromosome"/>
</dbReference>
<evidence type="ECO:0000313" key="3">
    <source>
        <dbReference type="Proteomes" id="UP000516160"/>
    </source>
</evidence>
<name>A0A7G9WC01_ALKCA</name>
<dbReference type="InterPro" id="IPR051805">
    <property type="entry name" value="Dehydratase_Activator_Redct"/>
</dbReference>
<dbReference type="Gene3D" id="3.40.50.11900">
    <property type="match status" value="1"/>
</dbReference>
<dbReference type="InterPro" id="IPR018709">
    <property type="entry name" value="CoA_activase_DUF2229"/>
</dbReference>
<dbReference type="KEGG" id="acae:HYG86_16245"/>
<dbReference type="Pfam" id="PF09989">
    <property type="entry name" value="DUF2229"/>
    <property type="match status" value="1"/>
</dbReference>
<accession>A0A7G9WC01</accession>
<dbReference type="AlphaFoldDB" id="A0A7G9WC01"/>
<dbReference type="PANTHER" id="PTHR32329:SF2">
    <property type="entry name" value="BIFUNCTIONAL PROTEIN [INCLUDES 2-HYDROXYACYL-COA DEHYDRATASE (N-TER) AND ITS ACTIVATOR DOMAIN (C_TERM)"/>
    <property type="match status" value="1"/>
</dbReference>
<keyword evidence="3" id="KW-1185">Reference proteome</keyword>
<dbReference type="EMBL" id="CP058559">
    <property type="protein sequence ID" value="QNO16213.1"/>
    <property type="molecule type" value="Genomic_DNA"/>
</dbReference>
<dbReference type="Pfam" id="PF06050">
    <property type="entry name" value="HGD-D"/>
    <property type="match status" value="1"/>
</dbReference>
<organism evidence="2 3">
    <name type="scientific">Alkalicella caledoniensis</name>
    <dbReference type="NCBI Taxonomy" id="2731377"/>
    <lineage>
        <taxon>Bacteria</taxon>
        <taxon>Bacillati</taxon>
        <taxon>Bacillota</taxon>
        <taxon>Clostridia</taxon>
        <taxon>Eubacteriales</taxon>
        <taxon>Proteinivoracaceae</taxon>
        <taxon>Alkalicella</taxon>
    </lineage>
</organism>
<reference evidence="2 3" key="1">
    <citation type="submission" date="2020-07" db="EMBL/GenBank/DDBJ databases">
        <title>Alkalicella. sp. LB2 genome.</title>
        <authorList>
            <person name="Postec A."/>
            <person name="Quemeneur M."/>
        </authorList>
    </citation>
    <scope>NUCLEOTIDE SEQUENCE [LARGE SCALE GENOMIC DNA]</scope>
    <source>
        <strain evidence="2 3">LB2</strain>
    </source>
</reference>
<protein>
    <submittedName>
        <fullName evidence="2">2-hydroxyacyl-CoA dehydratase</fullName>
    </submittedName>
</protein>